<dbReference type="InParanoid" id="A0A543B2R7"/>
<keyword evidence="3" id="KW-1185">Reference proteome</keyword>
<comment type="caution">
    <text evidence="2">The sequence shown here is derived from an EMBL/GenBank/DDBJ whole genome shotgun (WGS) entry which is preliminary data.</text>
</comment>
<dbReference type="Pfam" id="PF08242">
    <property type="entry name" value="Methyltransf_12"/>
    <property type="match status" value="1"/>
</dbReference>
<accession>A0A543B2R7</accession>
<evidence type="ECO:0000259" key="1">
    <source>
        <dbReference type="Pfam" id="PF08242"/>
    </source>
</evidence>
<dbReference type="Proteomes" id="UP000317043">
    <property type="component" value="Unassembled WGS sequence"/>
</dbReference>
<evidence type="ECO:0000313" key="3">
    <source>
        <dbReference type="Proteomes" id="UP000317043"/>
    </source>
</evidence>
<dbReference type="GO" id="GO:0032259">
    <property type="term" value="P:methylation"/>
    <property type="evidence" value="ECO:0007669"/>
    <property type="project" value="UniProtKB-KW"/>
</dbReference>
<evidence type="ECO:0000313" key="2">
    <source>
        <dbReference type="EMBL" id="TQL79119.1"/>
    </source>
</evidence>
<feature type="domain" description="Methyltransferase type 12" evidence="1">
    <location>
        <begin position="42"/>
        <end position="141"/>
    </location>
</feature>
<dbReference type="EMBL" id="VFOW01000001">
    <property type="protein sequence ID" value="TQL79119.1"/>
    <property type="molecule type" value="Genomic_DNA"/>
</dbReference>
<dbReference type="SUPFAM" id="SSF53335">
    <property type="entry name" value="S-adenosyl-L-methionine-dependent methyltransferases"/>
    <property type="match status" value="1"/>
</dbReference>
<dbReference type="AlphaFoldDB" id="A0A543B2R7"/>
<reference evidence="2 3" key="1">
    <citation type="submission" date="2019-06" db="EMBL/GenBank/DDBJ databases">
        <title>Sequencing the genomes of 1000 actinobacteria strains.</title>
        <authorList>
            <person name="Klenk H.-P."/>
        </authorList>
    </citation>
    <scope>NUCLEOTIDE SEQUENCE [LARGE SCALE GENOMIC DNA]</scope>
    <source>
        <strain evidence="2 3">DSM 45928</strain>
    </source>
</reference>
<proteinExistence type="predicted"/>
<dbReference type="RefSeq" id="WP_170183439.1">
    <property type="nucleotide sequence ID" value="NZ_JBHTGS010000002.1"/>
</dbReference>
<sequence>MSNDGFDWAAEAGNLAAAAQSDTDFYAIMADELLRDTDRLVVDFGCGAGGMAIALHDAIARRDQSTKVSGLDAHAEVFAASAEAHPDISFATATFEDSPEQIRQSMGGSPDLLWARGAVHHADDEQAALNTLAAVLAPGGVMAIAEGGTTVGHLPSYLGVGEPGIHHRLAAAMHENYRRRMANVSPMPYGWPIGLRTAGLTQIRTRNVLFDKPAPLEGADLDHMLKSYAKQVEWAEEFMEPADLAVWKRLLDPEDEVWLGHREDLYYLAAASIHIGVKPES</sequence>
<dbReference type="Gene3D" id="3.40.50.150">
    <property type="entry name" value="Vaccinia Virus protein VP39"/>
    <property type="match status" value="1"/>
</dbReference>
<keyword evidence="2" id="KW-0489">Methyltransferase</keyword>
<keyword evidence="2" id="KW-0808">Transferase</keyword>
<protein>
    <submittedName>
        <fullName evidence="2">Trans-aconitate methyltransferase</fullName>
    </submittedName>
</protein>
<dbReference type="CDD" id="cd02440">
    <property type="entry name" value="AdoMet_MTases"/>
    <property type="match status" value="1"/>
</dbReference>
<organism evidence="2 3">
    <name type="scientific">Stackebrandtia endophytica</name>
    <dbReference type="NCBI Taxonomy" id="1496996"/>
    <lineage>
        <taxon>Bacteria</taxon>
        <taxon>Bacillati</taxon>
        <taxon>Actinomycetota</taxon>
        <taxon>Actinomycetes</taxon>
        <taxon>Glycomycetales</taxon>
        <taxon>Glycomycetaceae</taxon>
        <taxon>Stackebrandtia</taxon>
    </lineage>
</organism>
<dbReference type="GO" id="GO:0008168">
    <property type="term" value="F:methyltransferase activity"/>
    <property type="evidence" value="ECO:0007669"/>
    <property type="project" value="UniProtKB-KW"/>
</dbReference>
<dbReference type="InterPro" id="IPR029063">
    <property type="entry name" value="SAM-dependent_MTases_sf"/>
</dbReference>
<name>A0A543B2R7_9ACTN</name>
<dbReference type="InterPro" id="IPR013217">
    <property type="entry name" value="Methyltransf_12"/>
</dbReference>
<gene>
    <name evidence="2" type="ORF">FB566_4720</name>
</gene>